<dbReference type="InterPro" id="IPR005151">
    <property type="entry name" value="Tail-specific_protease"/>
</dbReference>
<dbReference type="GO" id="GO:0030288">
    <property type="term" value="C:outer membrane-bounded periplasmic space"/>
    <property type="evidence" value="ECO:0007669"/>
    <property type="project" value="TreeGrafter"/>
</dbReference>
<dbReference type="GO" id="GO:0008236">
    <property type="term" value="F:serine-type peptidase activity"/>
    <property type="evidence" value="ECO:0007669"/>
    <property type="project" value="InterPro"/>
</dbReference>
<organism evidence="2 3">
    <name type="scientific">Sphingobacterium zhuxiongii</name>
    <dbReference type="NCBI Taxonomy" id="2662364"/>
    <lineage>
        <taxon>Bacteria</taxon>
        <taxon>Pseudomonadati</taxon>
        <taxon>Bacteroidota</taxon>
        <taxon>Sphingobacteriia</taxon>
        <taxon>Sphingobacteriales</taxon>
        <taxon>Sphingobacteriaceae</taxon>
        <taxon>Sphingobacterium</taxon>
    </lineage>
</organism>
<evidence type="ECO:0000313" key="3">
    <source>
        <dbReference type="Proteomes" id="UP000326921"/>
    </source>
</evidence>
<dbReference type="InterPro" id="IPR029045">
    <property type="entry name" value="ClpP/crotonase-like_dom_sf"/>
</dbReference>
<dbReference type="Pfam" id="PF03572">
    <property type="entry name" value="Peptidase_S41"/>
    <property type="match status" value="1"/>
</dbReference>
<dbReference type="KEGG" id="sphe:GFH32_15495"/>
<accession>A0A5Q0QBU9</accession>
<dbReference type="CDD" id="cd07561">
    <property type="entry name" value="Peptidase_S41_CPP_like"/>
    <property type="match status" value="1"/>
</dbReference>
<dbReference type="SMART" id="SM00228">
    <property type="entry name" value="PDZ"/>
    <property type="match status" value="1"/>
</dbReference>
<proteinExistence type="predicted"/>
<dbReference type="GO" id="GO:0007165">
    <property type="term" value="P:signal transduction"/>
    <property type="evidence" value="ECO:0007669"/>
    <property type="project" value="TreeGrafter"/>
</dbReference>
<dbReference type="GO" id="GO:0004175">
    <property type="term" value="F:endopeptidase activity"/>
    <property type="evidence" value="ECO:0007669"/>
    <property type="project" value="TreeGrafter"/>
</dbReference>
<dbReference type="Gene3D" id="2.30.42.10">
    <property type="match status" value="1"/>
</dbReference>
<dbReference type="GO" id="GO:0006508">
    <property type="term" value="P:proteolysis"/>
    <property type="evidence" value="ECO:0007669"/>
    <property type="project" value="InterPro"/>
</dbReference>
<gene>
    <name evidence="2" type="ORF">GFH32_15495</name>
</gene>
<dbReference type="RefSeq" id="WP_153512464.1">
    <property type="nucleotide sequence ID" value="NZ_CP045652.1"/>
</dbReference>
<dbReference type="AlphaFoldDB" id="A0A5Q0QBU9"/>
<feature type="domain" description="PDZ" evidence="1">
    <location>
        <begin position="111"/>
        <end position="193"/>
    </location>
</feature>
<dbReference type="InterPro" id="IPR001478">
    <property type="entry name" value="PDZ"/>
</dbReference>
<protein>
    <recommendedName>
        <fullName evidence="1">PDZ domain-containing protein</fullName>
    </recommendedName>
</protein>
<name>A0A5Q0QBU9_9SPHI</name>
<dbReference type="InterPro" id="IPR036034">
    <property type="entry name" value="PDZ_sf"/>
</dbReference>
<dbReference type="Gene3D" id="3.90.226.10">
    <property type="entry name" value="2-enoyl-CoA Hydratase, Chain A, domain 1"/>
    <property type="match status" value="1"/>
</dbReference>
<evidence type="ECO:0000259" key="1">
    <source>
        <dbReference type="SMART" id="SM00228"/>
    </source>
</evidence>
<dbReference type="Gene3D" id="3.30.750.170">
    <property type="match status" value="1"/>
</dbReference>
<dbReference type="PANTHER" id="PTHR32060">
    <property type="entry name" value="TAIL-SPECIFIC PROTEASE"/>
    <property type="match status" value="1"/>
</dbReference>
<dbReference type="Proteomes" id="UP000326921">
    <property type="component" value="Chromosome"/>
</dbReference>
<dbReference type="PANTHER" id="PTHR32060:SF30">
    <property type="entry name" value="CARBOXY-TERMINAL PROCESSING PROTEASE CTPA"/>
    <property type="match status" value="1"/>
</dbReference>
<reference evidence="2 3" key="1">
    <citation type="submission" date="2019-10" db="EMBL/GenBank/DDBJ databases">
        <authorList>
            <person name="Dong K."/>
        </authorList>
    </citation>
    <scope>NUCLEOTIDE SEQUENCE [LARGE SCALE GENOMIC DNA]</scope>
    <source>
        <strain evidence="3">dk4302</strain>
    </source>
</reference>
<dbReference type="EMBL" id="CP045652">
    <property type="protein sequence ID" value="QGA27637.1"/>
    <property type="molecule type" value="Genomic_DNA"/>
</dbReference>
<keyword evidence="3" id="KW-1185">Reference proteome</keyword>
<dbReference type="SUPFAM" id="SSF50156">
    <property type="entry name" value="PDZ domain-like"/>
    <property type="match status" value="1"/>
</dbReference>
<dbReference type="PROSITE" id="PS51257">
    <property type="entry name" value="PROKAR_LIPOPROTEIN"/>
    <property type="match status" value="1"/>
</dbReference>
<sequence>MKTRIFLAFCVCAFAFTSCKKDKSPDPTVEKETLLRDSTYYYSILLSLWTDQIPEPKMKNNDEIDLRAFTGNLSTAEDVLKKVKTYTTLDRFSFIDRAGVVGEEIGEGIHKEFGLVPDYFSPDQTAQNAKLYIKLVQKNSPAEAAGIVRGMEVLAIDGNTKIDYISQSEKDFDLVNKLFGGPEKISVQVKHPVSSQVTTVSLSAGSYNIQPILANKVIERSGKKIGYLAYTSFVEVLSKSGVTGYHTALNQAVKTLESQGINELVVDLRYNGGGSTNAAELLINLLAPTNVGKGTMYSYKINQYLKGWGWDDENDPEAPFKSVKFNKTNSLNLSKIYFIVTKSTASASELLMNSLKPHMQVEIISENNTGSYGKPVGFFGLPVVDEYADLYITSFQTLNSAGQGDYFNGLVGTKKNSYDDVSKQLGDPTERMFADAIYHIVNNNYQSASASTRRTSSGQIIRPKTFNMPVKSNIEMGMFKFSHDKEVPQIK</sequence>
<dbReference type="SUPFAM" id="SSF52096">
    <property type="entry name" value="ClpP/crotonase"/>
    <property type="match status" value="1"/>
</dbReference>
<evidence type="ECO:0000313" key="2">
    <source>
        <dbReference type="EMBL" id="QGA27637.1"/>
    </source>
</evidence>